<dbReference type="Pfam" id="PF18759">
    <property type="entry name" value="Plavaka"/>
    <property type="match status" value="1"/>
</dbReference>
<gene>
    <name evidence="1" type="ORF">PAXINDRAFT_33838</name>
</gene>
<dbReference type="AlphaFoldDB" id="A0A0C9T5H2"/>
<name>A0A0C9T5H2_PAXIN</name>
<feature type="non-terminal residue" evidence="1">
    <location>
        <position position="1"/>
    </location>
</feature>
<dbReference type="InterPro" id="IPR041078">
    <property type="entry name" value="Plavaka"/>
</dbReference>
<reference evidence="2" key="2">
    <citation type="submission" date="2015-01" db="EMBL/GenBank/DDBJ databases">
        <title>Evolutionary Origins and Diversification of the Mycorrhizal Mutualists.</title>
        <authorList>
            <consortium name="DOE Joint Genome Institute"/>
            <consortium name="Mycorrhizal Genomics Consortium"/>
            <person name="Kohler A."/>
            <person name="Kuo A."/>
            <person name="Nagy L.G."/>
            <person name="Floudas D."/>
            <person name="Copeland A."/>
            <person name="Barry K.W."/>
            <person name="Cichocki N."/>
            <person name="Veneault-Fourrey C."/>
            <person name="LaButti K."/>
            <person name="Lindquist E.A."/>
            <person name="Lipzen A."/>
            <person name="Lundell T."/>
            <person name="Morin E."/>
            <person name="Murat C."/>
            <person name="Riley R."/>
            <person name="Ohm R."/>
            <person name="Sun H."/>
            <person name="Tunlid A."/>
            <person name="Henrissat B."/>
            <person name="Grigoriev I.V."/>
            <person name="Hibbett D.S."/>
            <person name="Martin F."/>
        </authorList>
    </citation>
    <scope>NUCLEOTIDE SEQUENCE [LARGE SCALE GENOMIC DNA]</scope>
    <source>
        <strain evidence="2">ATCC 200175</strain>
    </source>
</reference>
<evidence type="ECO:0000313" key="1">
    <source>
        <dbReference type="EMBL" id="KIJ10960.1"/>
    </source>
</evidence>
<feature type="non-terminal residue" evidence="1">
    <location>
        <position position="241"/>
    </location>
</feature>
<organism evidence="1 2">
    <name type="scientific">Paxillus involutus ATCC 200175</name>
    <dbReference type="NCBI Taxonomy" id="664439"/>
    <lineage>
        <taxon>Eukaryota</taxon>
        <taxon>Fungi</taxon>
        <taxon>Dikarya</taxon>
        <taxon>Basidiomycota</taxon>
        <taxon>Agaricomycotina</taxon>
        <taxon>Agaricomycetes</taxon>
        <taxon>Agaricomycetidae</taxon>
        <taxon>Boletales</taxon>
        <taxon>Paxilineae</taxon>
        <taxon>Paxillaceae</taxon>
        <taxon>Paxillus</taxon>
    </lineage>
</organism>
<accession>A0A0C9T5H2</accession>
<evidence type="ECO:0000313" key="2">
    <source>
        <dbReference type="Proteomes" id="UP000053647"/>
    </source>
</evidence>
<protein>
    <submittedName>
        <fullName evidence="1">Uncharacterized protein</fullName>
    </submittedName>
</protein>
<sequence>FHYEPYKLRWHPAHKKSDIRVHGELYSSQAFIEAHQKLLKSPQEAGCDLPWCIARLMFWSDSTHLTTFGSAKLWLLYPYFGNESKYIHCQPTSHLCSHVAYFQTLPDTFTDFVVENTRGKPPSDALLTHCHRELFHVQWCILLDDEFLEAYQHGIVIACCNQIKVLITTIRNLGMCPCPPKNCVHLLATETDMLDCQHMAHSDTLEQDELVSSSHKLIYKKHYTVDSVHVEALLKNESLIP</sequence>
<dbReference type="HOGENOM" id="CLU_002498_2_1_1"/>
<reference evidence="1 2" key="1">
    <citation type="submission" date="2014-06" db="EMBL/GenBank/DDBJ databases">
        <authorList>
            <consortium name="DOE Joint Genome Institute"/>
            <person name="Kuo A."/>
            <person name="Kohler A."/>
            <person name="Nagy L.G."/>
            <person name="Floudas D."/>
            <person name="Copeland A."/>
            <person name="Barry K.W."/>
            <person name="Cichocki N."/>
            <person name="Veneault-Fourrey C."/>
            <person name="LaButti K."/>
            <person name="Lindquist E.A."/>
            <person name="Lipzen A."/>
            <person name="Lundell T."/>
            <person name="Morin E."/>
            <person name="Murat C."/>
            <person name="Sun H."/>
            <person name="Tunlid A."/>
            <person name="Henrissat B."/>
            <person name="Grigoriev I.V."/>
            <person name="Hibbett D.S."/>
            <person name="Martin F."/>
            <person name="Nordberg H.P."/>
            <person name="Cantor M.N."/>
            <person name="Hua S.X."/>
        </authorList>
    </citation>
    <scope>NUCLEOTIDE SEQUENCE [LARGE SCALE GENOMIC DNA]</scope>
    <source>
        <strain evidence="1 2">ATCC 200175</strain>
    </source>
</reference>
<dbReference type="EMBL" id="KN819391">
    <property type="protein sequence ID" value="KIJ10960.1"/>
    <property type="molecule type" value="Genomic_DNA"/>
</dbReference>
<proteinExistence type="predicted"/>
<keyword evidence="2" id="KW-1185">Reference proteome</keyword>
<dbReference type="Proteomes" id="UP000053647">
    <property type="component" value="Unassembled WGS sequence"/>
</dbReference>
<dbReference type="OrthoDB" id="3208495at2759"/>